<dbReference type="EMBL" id="CP120733">
    <property type="protein sequence ID" value="WFD10318.1"/>
    <property type="molecule type" value="Genomic_DNA"/>
</dbReference>
<dbReference type="Pfam" id="PF01966">
    <property type="entry name" value="HD"/>
    <property type="match status" value="1"/>
</dbReference>
<name>A0ABY8EHS7_9FIRM</name>
<accession>A0ABY8EHS7</accession>
<reference evidence="2 3" key="1">
    <citation type="submission" date="2023-03" db="EMBL/GenBank/DDBJ databases">
        <title>Complete genome sequence of Tepidibacter sp. SWIR-1, isolated from a deep-sea hydrothermal vent.</title>
        <authorList>
            <person name="Li X."/>
        </authorList>
    </citation>
    <scope>NUCLEOTIDE SEQUENCE [LARGE SCALE GENOMIC DNA]</scope>
    <source>
        <strain evidence="2 3">SWIR-1</strain>
    </source>
</reference>
<dbReference type="InterPro" id="IPR003607">
    <property type="entry name" value="HD/PDEase_dom"/>
</dbReference>
<dbReference type="Gene3D" id="1.10.3210.10">
    <property type="entry name" value="Hypothetical protein af1432"/>
    <property type="match status" value="1"/>
</dbReference>
<evidence type="ECO:0000259" key="1">
    <source>
        <dbReference type="SMART" id="SM00471"/>
    </source>
</evidence>
<evidence type="ECO:0000313" key="2">
    <source>
        <dbReference type="EMBL" id="WFD10318.1"/>
    </source>
</evidence>
<evidence type="ECO:0000313" key="3">
    <source>
        <dbReference type="Proteomes" id="UP001222800"/>
    </source>
</evidence>
<dbReference type="SUPFAM" id="SSF109604">
    <property type="entry name" value="HD-domain/PDEase-like"/>
    <property type="match status" value="1"/>
</dbReference>
<dbReference type="InterPro" id="IPR006674">
    <property type="entry name" value="HD_domain"/>
</dbReference>
<keyword evidence="3" id="KW-1185">Reference proteome</keyword>
<feature type="domain" description="HD/PDEase" evidence="1">
    <location>
        <begin position="22"/>
        <end position="138"/>
    </location>
</feature>
<proteinExistence type="predicted"/>
<gene>
    <name evidence="2" type="ORF">P4S50_18520</name>
</gene>
<dbReference type="Proteomes" id="UP001222800">
    <property type="component" value="Chromosome"/>
</dbReference>
<organism evidence="2 3">
    <name type="scientific">Tepidibacter hydrothermalis</name>
    <dbReference type="NCBI Taxonomy" id="3036126"/>
    <lineage>
        <taxon>Bacteria</taxon>
        <taxon>Bacillati</taxon>
        <taxon>Bacillota</taxon>
        <taxon>Clostridia</taxon>
        <taxon>Peptostreptococcales</taxon>
        <taxon>Peptostreptococcaceae</taxon>
        <taxon>Tepidibacter</taxon>
    </lineage>
</organism>
<sequence>MVNKELKKYIEENILPIYHHLDDAHNIHHARDVIKKSMKLSSFFDNIDENLVYAIAAYHDVGLASGDRKKHHIESEIFVRKDNNLKRFFSDEDIDIIAIGCREHRTSSKDTPSSIYSCIVSDADGTDPIDIMIERAYNYADKNYNSEILKNNNEIYEDIYAHLLNKYGKNGYCKYHLKESYKLFNKKEIEDILDDKELFGSIYDEVIR</sequence>
<protein>
    <submittedName>
        <fullName evidence="2">HD domain-containing protein</fullName>
    </submittedName>
</protein>
<dbReference type="RefSeq" id="WP_277732293.1">
    <property type="nucleotide sequence ID" value="NZ_CP120733.1"/>
</dbReference>
<dbReference type="SMART" id="SM00471">
    <property type="entry name" value="HDc"/>
    <property type="match status" value="1"/>
</dbReference>